<evidence type="ECO:0000313" key="1">
    <source>
        <dbReference type="EMBL" id="SOY31397.1"/>
    </source>
</evidence>
<reference evidence="1 2" key="1">
    <citation type="submission" date="2018-01" db="EMBL/GenBank/DDBJ databases">
        <authorList>
            <person name="Gaut B.S."/>
            <person name="Morton B.R."/>
            <person name="Clegg M.T."/>
            <person name="Duvall M.R."/>
        </authorList>
    </citation>
    <scope>NUCLEOTIDE SEQUENCE [LARGE SCALE GENOMIC DNA]</scope>
    <source>
        <strain evidence="1">GP69</strain>
    </source>
</reference>
<accession>A0A2K4ZLN1</accession>
<protein>
    <submittedName>
        <fullName evidence="1">DUF based on E. rectale Gene description</fullName>
    </submittedName>
</protein>
<dbReference type="AlphaFoldDB" id="A0A2K4ZLN1"/>
<dbReference type="OrthoDB" id="9774037at2"/>
<evidence type="ECO:0000313" key="2">
    <source>
        <dbReference type="Proteomes" id="UP000236311"/>
    </source>
</evidence>
<dbReference type="InterPro" id="IPR024541">
    <property type="entry name" value="DUF3881"/>
</dbReference>
<dbReference type="Pfam" id="PF12997">
    <property type="entry name" value="DUF3881"/>
    <property type="match status" value="1"/>
</dbReference>
<gene>
    <name evidence="1" type="ORF">AMURIS_04140</name>
</gene>
<proteinExistence type="predicted"/>
<dbReference type="Proteomes" id="UP000236311">
    <property type="component" value="Unassembled WGS sequence"/>
</dbReference>
<keyword evidence="2" id="KW-1185">Reference proteome</keyword>
<dbReference type="EMBL" id="OFSM01000025">
    <property type="protein sequence ID" value="SOY31397.1"/>
    <property type="molecule type" value="Genomic_DNA"/>
</dbReference>
<name>A0A2K4ZLN1_9FIRM</name>
<sequence length="296" mass="33500">MHKYMRAIGFSTMESRKKLQELLTDAVIHADRRSLARNQKNILVGEFCKDFAKGLGVAVCGELDEEDGFIYEYYYPYLDGTGITSYEDVSVERHADKESYAGVCDDIKVGISLIFYLKDKIPYIRAEATNRLPVRGTTLTLSALSTGGTILFPIQKDAEQEQRVKKNSVARNNLMAAARKGDEDAIETLTLEDMDMYTIISKRIQKEDVFSLVDTYFMPYGVECDQYSILGEIMAIRLVTNEVTGEKIYILTICCNELTFDVSVNIIDVYGEPQVGRRFKGVIWLQGSINFPEEFA</sequence>
<organism evidence="1 2">
    <name type="scientific">Acetatifactor muris</name>
    <dbReference type="NCBI Taxonomy" id="879566"/>
    <lineage>
        <taxon>Bacteria</taxon>
        <taxon>Bacillati</taxon>
        <taxon>Bacillota</taxon>
        <taxon>Clostridia</taxon>
        <taxon>Lachnospirales</taxon>
        <taxon>Lachnospiraceae</taxon>
        <taxon>Acetatifactor</taxon>
    </lineage>
</organism>